<accession>A0A6I6ER84</accession>
<dbReference type="Proteomes" id="UP000422764">
    <property type="component" value="Chromosome"/>
</dbReference>
<dbReference type="PANTHER" id="PTHR30461">
    <property type="entry name" value="DNA-INVERTASE FROM LAMBDOID PROPHAGE"/>
    <property type="match status" value="1"/>
</dbReference>
<dbReference type="InterPro" id="IPR050639">
    <property type="entry name" value="SSR_resolvase"/>
</dbReference>
<proteinExistence type="predicted"/>
<name>A0A6I6ER84_9CLOT</name>
<dbReference type="InterPro" id="IPR038109">
    <property type="entry name" value="DNA_bind_recomb_sf"/>
</dbReference>
<dbReference type="Pfam" id="PF00239">
    <property type="entry name" value="Resolvase"/>
    <property type="match status" value="1"/>
</dbReference>
<organism evidence="4 5">
    <name type="scientific">Clostridium bovifaecis</name>
    <dbReference type="NCBI Taxonomy" id="2184719"/>
    <lineage>
        <taxon>Bacteria</taxon>
        <taxon>Bacillati</taxon>
        <taxon>Bacillota</taxon>
        <taxon>Clostridia</taxon>
        <taxon>Eubacteriales</taxon>
        <taxon>Clostridiaceae</taxon>
        <taxon>Clostridium</taxon>
    </lineage>
</organism>
<dbReference type="InterPro" id="IPR025827">
    <property type="entry name" value="Zn_ribbon_recom_dom"/>
</dbReference>
<dbReference type="InterPro" id="IPR036162">
    <property type="entry name" value="Resolvase-like_N_sf"/>
</dbReference>
<dbReference type="GO" id="GO:0003677">
    <property type="term" value="F:DNA binding"/>
    <property type="evidence" value="ECO:0007669"/>
    <property type="project" value="InterPro"/>
</dbReference>
<feature type="coiled-coil region" evidence="1">
    <location>
        <begin position="428"/>
        <end position="485"/>
    </location>
</feature>
<dbReference type="Pfam" id="PF13408">
    <property type="entry name" value="Zn_ribbon_recom"/>
    <property type="match status" value="1"/>
</dbReference>
<dbReference type="PROSITE" id="PS51737">
    <property type="entry name" value="RECOMBINASE_DNA_BIND"/>
    <property type="match status" value="1"/>
</dbReference>
<feature type="domain" description="Resolvase/invertase-type recombinase catalytic" evidence="2">
    <location>
        <begin position="2"/>
        <end position="147"/>
    </location>
</feature>
<dbReference type="CDD" id="cd03768">
    <property type="entry name" value="SR_ResInv"/>
    <property type="match status" value="1"/>
</dbReference>
<dbReference type="Gene3D" id="3.90.1750.20">
    <property type="entry name" value="Putative Large Serine Recombinase, Chain B, Domain 2"/>
    <property type="match status" value="1"/>
</dbReference>
<dbReference type="InterPro" id="IPR006119">
    <property type="entry name" value="Resolv_N"/>
</dbReference>
<dbReference type="SUPFAM" id="SSF53041">
    <property type="entry name" value="Resolvase-like"/>
    <property type="match status" value="1"/>
</dbReference>
<gene>
    <name evidence="4" type="ORF">GOM49_07330</name>
</gene>
<dbReference type="PANTHER" id="PTHR30461:SF23">
    <property type="entry name" value="DNA RECOMBINASE-RELATED"/>
    <property type="match status" value="1"/>
</dbReference>
<dbReference type="GO" id="GO:0000150">
    <property type="term" value="F:DNA strand exchange activity"/>
    <property type="evidence" value="ECO:0007669"/>
    <property type="project" value="InterPro"/>
</dbReference>
<evidence type="ECO:0000259" key="3">
    <source>
        <dbReference type="PROSITE" id="PS51737"/>
    </source>
</evidence>
<sequence>MKAAIYSRKSKFTGKGESIENQVQLCKEYAEKMGITEHIVYEDEGFSGGNVDRPQFKKMLRDAKCKNFDILICYRLDRISRNIADFSTLINELQTLNIGFISIKEQFDTSTPMGRAMMYIASVFAQLERETIAERVKDNMHQLARTGRWLGGKTPLGFNSQAVKYFDSKMKARKMYKLTPVPEELQIVKLLFAKYIELGGINKLEGYCIKNNIRSKKDSNFDKTALVFILTNPVYVIADQLFYEYCSSKNMDIASSYEDFNGNNGVMVYNKRVVKPNKSVKKRDMSEWIVAIGKHKGIISSNDWIKVQNLLHENSLKAPREGTSRIALLTPLLVCANCGNKLRVSYKYENGEIKHHYYKCKLKERSRKTQCDMTNLNGIEAEMLVMEELKRLAVNKGALAKKLGKVKKKLDADSKNADNEQIKLGKNIKDLESSIENLTLQLAQNTSSTAAAHIIKQIEKLDKELNNLKFELNDVERKKDNSLVKQINFDMLQEHLSKLSANIDTMDFENKKKILKSIIKEIVWDGEKLKIRLLGTD</sequence>
<evidence type="ECO:0000313" key="4">
    <source>
        <dbReference type="EMBL" id="QGU94933.1"/>
    </source>
</evidence>
<dbReference type="Pfam" id="PF07508">
    <property type="entry name" value="Recombinase"/>
    <property type="match status" value="1"/>
</dbReference>
<evidence type="ECO:0000259" key="2">
    <source>
        <dbReference type="PROSITE" id="PS51736"/>
    </source>
</evidence>
<dbReference type="EMBL" id="CP046522">
    <property type="protein sequence ID" value="QGU94933.1"/>
    <property type="molecule type" value="Genomic_DNA"/>
</dbReference>
<feature type="domain" description="Recombinase" evidence="3">
    <location>
        <begin position="155"/>
        <end position="317"/>
    </location>
</feature>
<dbReference type="PROSITE" id="PS51736">
    <property type="entry name" value="RECOMBINASES_3"/>
    <property type="match status" value="1"/>
</dbReference>
<keyword evidence="5" id="KW-1185">Reference proteome</keyword>
<protein>
    <submittedName>
        <fullName evidence="4">Recombinase family protein</fullName>
    </submittedName>
</protein>
<evidence type="ECO:0000313" key="5">
    <source>
        <dbReference type="Proteomes" id="UP000422764"/>
    </source>
</evidence>
<dbReference type="InterPro" id="IPR011109">
    <property type="entry name" value="DNA_bind_recombinase_dom"/>
</dbReference>
<keyword evidence="1" id="KW-0175">Coiled coil</keyword>
<reference evidence="4 5" key="1">
    <citation type="submission" date="2019-12" db="EMBL/GenBank/DDBJ databases">
        <title>Genome sequenceing of Clostridium bovifaecis.</title>
        <authorList>
            <person name="Yao Y."/>
        </authorList>
    </citation>
    <scope>NUCLEOTIDE SEQUENCE [LARGE SCALE GENOMIC DNA]</scope>
    <source>
        <strain evidence="4 5">BXX</strain>
    </source>
</reference>
<dbReference type="AlphaFoldDB" id="A0A6I6ER84"/>
<dbReference type="Gene3D" id="3.40.50.1390">
    <property type="entry name" value="Resolvase, N-terminal catalytic domain"/>
    <property type="match status" value="1"/>
</dbReference>
<dbReference type="SMART" id="SM00857">
    <property type="entry name" value="Resolvase"/>
    <property type="match status" value="1"/>
</dbReference>
<evidence type="ECO:0000256" key="1">
    <source>
        <dbReference type="SAM" id="Coils"/>
    </source>
</evidence>